<proteinExistence type="predicted"/>
<feature type="region of interest" description="Disordered" evidence="2">
    <location>
        <begin position="129"/>
        <end position="211"/>
    </location>
</feature>
<dbReference type="InterPro" id="IPR048379">
    <property type="entry name" value="Rad26-like_C"/>
</dbReference>
<accession>A0ABR0FJR5</accession>
<feature type="region of interest" description="Disordered" evidence="2">
    <location>
        <begin position="292"/>
        <end position="364"/>
    </location>
</feature>
<feature type="domain" description="Rad26-like C-terminal" evidence="4">
    <location>
        <begin position="792"/>
        <end position="855"/>
    </location>
</feature>
<evidence type="ECO:0000313" key="6">
    <source>
        <dbReference type="EMBL" id="KAK4643956.1"/>
    </source>
</evidence>
<evidence type="ECO:0000256" key="1">
    <source>
        <dbReference type="SAM" id="Coils"/>
    </source>
</evidence>
<evidence type="ECO:0000259" key="3">
    <source>
        <dbReference type="Pfam" id="PF12331"/>
    </source>
</evidence>
<dbReference type="GeneID" id="87896692"/>
<gene>
    <name evidence="6" type="ORF">QC761_300510</name>
</gene>
<evidence type="ECO:0000256" key="2">
    <source>
        <dbReference type="SAM" id="MobiDB-lite"/>
    </source>
</evidence>
<dbReference type="Pfam" id="PF21048">
    <property type="entry name" value="Rad26-like_N"/>
    <property type="match status" value="1"/>
</dbReference>
<dbReference type="InterPro" id="IPR048380">
    <property type="entry name" value="Rad26-like_N"/>
</dbReference>
<dbReference type="InterPro" id="IPR022093">
    <property type="entry name" value="Rad26-like_helical"/>
</dbReference>
<protein>
    <recommendedName>
        <fullName evidence="8">DNA repair protein Rad26</fullName>
    </recommendedName>
</protein>
<feature type="region of interest" description="Disordered" evidence="2">
    <location>
        <begin position="32"/>
        <end position="76"/>
    </location>
</feature>
<feature type="domain" description="Rad26-like N-terminal" evidence="5">
    <location>
        <begin position="407"/>
        <end position="455"/>
    </location>
</feature>
<feature type="coiled-coil region" evidence="1">
    <location>
        <begin position="215"/>
        <end position="278"/>
    </location>
</feature>
<dbReference type="Proteomes" id="UP001322138">
    <property type="component" value="Unassembled WGS sequence"/>
</dbReference>
<dbReference type="EMBL" id="JAFFGZ010000005">
    <property type="protein sequence ID" value="KAK4643956.1"/>
    <property type="molecule type" value="Genomic_DNA"/>
</dbReference>
<organism evidence="6 7">
    <name type="scientific">Podospora bellae-mahoneyi</name>
    <dbReference type="NCBI Taxonomy" id="2093777"/>
    <lineage>
        <taxon>Eukaryota</taxon>
        <taxon>Fungi</taxon>
        <taxon>Dikarya</taxon>
        <taxon>Ascomycota</taxon>
        <taxon>Pezizomycotina</taxon>
        <taxon>Sordariomycetes</taxon>
        <taxon>Sordariomycetidae</taxon>
        <taxon>Sordariales</taxon>
        <taxon>Podosporaceae</taxon>
        <taxon>Podospora</taxon>
    </lineage>
</organism>
<name>A0ABR0FJR5_9PEZI</name>
<comment type="caution">
    <text evidence="6">The sequence shown here is derived from an EMBL/GenBank/DDBJ whole genome shotgun (WGS) entry which is preliminary data.</text>
</comment>
<reference evidence="6 7" key="1">
    <citation type="journal article" date="2023" name="bioRxiv">
        <title>High-quality genome assemblies of four members of thePodospora anserinaspecies complex.</title>
        <authorList>
            <person name="Ament-Velasquez S.L."/>
            <person name="Vogan A.A."/>
            <person name="Wallerman O."/>
            <person name="Hartmann F."/>
            <person name="Gautier V."/>
            <person name="Silar P."/>
            <person name="Giraud T."/>
            <person name="Johannesson H."/>
        </authorList>
    </citation>
    <scope>NUCLEOTIDE SEQUENCE [LARGE SCALE GENOMIC DNA]</scope>
    <source>
        <strain evidence="6 7">CBS 112042</strain>
    </source>
</reference>
<feature type="domain" description="Rad26-like helical repeats" evidence="3">
    <location>
        <begin position="513"/>
        <end position="782"/>
    </location>
</feature>
<evidence type="ECO:0000313" key="7">
    <source>
        <dbReference type="Proteomes" id="UP001322138"/>
    </source>
</evidence>
<sequence>MDDDFSDEDFLDQIDESDLQKLEENAIQLTQVQAQAQVSQRPPPLTHQHQHHQPQPQPQLQQQHVQQDSYGLDEDDDLDDTVVFEEIAQQSQPGGPKQTNSWATKSLPVQQARLNANLANTQRWNQHIPLPTARPVYPPPPKYPQVPSSRPIPYHAPPSLRPVPPARPLPPPRPQHAPTQSQFARPPVPPVPRPYSVQPSHAGQSAEPGPQGDIIAQLQSQLAAAQSELATARGEALIIRSKYDKIQNDRDSEVARLRKLHEETLAKHERELNDFRATTRNVTTELQFAQQDLREGLGRGKSKKKDGASTPKKNNKFWGQADGFNDVEVVSSPTKGSRRKDAIPTIPPAGERTPSKGGKRKRGHVFASPKHGLEVDENALGPDRGATREVITPTIIISTANALPYDFLRLVLDHSALRDQPPTFDLFSRFTFPSDPSQTFSTVIFQKLSRLGSPKEPLLLLADFAELVIDLWQRCLSERYHAPIYYLASLVLYTLDLNAVVVAPRITSSLVPVCTTTCQLIALQRHHSPDGDLSNHADPAIRQLSLDIDVTQCLALLYLAALGCAAPARGQAGAEETAETTKHSPLVQFWRTVEPEFVLRMLSVKHPERDWYGMLSLLWTSVLPDSIGPIPSPVSATSTARSKAKDLDQVSKETIKAVSLFLNESPRWAPKGSVKELEVRTATLRTLVIFTSSPYGMVQAARSEFVIPRLVTVLCWAIDRLYDLDGGLPAIVQNPAARGGIRSFTNEAEADDPDGQDGEEEKIASLLPRFIARAIQLLHTLVTHPRTADVVQMGAKLSASHGGSQRYLLTLARLCFAEEELVLEAGIDPATAELARELIELSVTPVEGEEMSKAFG</sequence>
<dbReference type="RefSeq" id="XP_062732932.1">
    <property type="nucleotide sequence ID" value="XM_062877210.1"/>
</dbReference>
<feature type="compositionally biased region" description="Low complexity" evidence="2">
    <location>
        <begin position="58"/>
        <end position="67"/>
    </location>
</feature>
<dbReference type="Pfam" id="PF21046">
    <property type="entry name" value="Rad26-like_C"/>
    <property type="match status" value="1"/>
</dbReference>
<evidence type="ECO:0008006" key="8">
    <source>
        <dbReference type="Google" id="ProtNLM"/>
    </source>
</evidence>
<keyword evidence="1" id="KW-0175">Coiled coil</keyword>
<evidence type="ECO:0000259" key="4">
    <source>
        <dbReference type="Pfam" id="PF21046"/>
    </source>
</evidence>
<keyword evidence="7" id="KW-1185">Reference proteome</keyword>
<dbReference type="Pfam" id="PF12331">
    <property type="entry name" value="Rad26-like_helical_rpts"/>
    <property type="match status" value="1"/>
</dbReference>
<evidence type="ECO:0000259" key="5">
    <source>
        <dbReference type="Pfam" id="PF21048"/>
    </source>
</evidence>
<feature type="compositionally biased region" description="Pro residues" evidence="2">
    <location>
        <begin position="154"/>
        <end position="175"/>
    </location>
</feature>